<dbReference type="InterPro" id="IPR008863">
    <property type="entry name" value="Toxic_anion-R_TelA"/>
</dbReference>
<evidence type="ECO:0000256" key="2">
    <source>
        <dbReference type="SAM" id="Coils"/>
    </source>
</evidence>
<sequence>MLALPSPESIDQQIQDELEAASQQAIPEVKPDAWLSQLLEKSTQDQRDTVDQLGLPLQQEARQQSELLQAPLPELAAAARDGGPVARLLEQLQRKMQALDPQQQQLEARGFQALLNRLPGMPSPLQRYFRQFETAQEALNQILEALEAGKERLKRDNLTLAKDQKALKDTLTALHQQILFTREVDQHLQERITTASEPEEQRWLQDELLFPLRQRTLDLQQQMSVCQQGVIAQEIIIRNNRELIRGVDRALNVTLSALQVAVTVALALSNQKLVLNQIAALNDTTNQLLAGTAQQLRQQGVDIQKQASNTLIDLDTLEKAFEDMLGALVELHTYRKDALPLLDEQIDRLAALNARVAATS</sequence>
<accession>A0A1I1EI06</accession>
<reference evidence="3 4" key="1">
    <citation type="submission" date="2016-10" db="EMBL/GenBank/DDBJ databases">
        <authorList>
            <person name="de Groot N.N."/>
        </authorList>
    </citation>
    <scope>NUCLEOTIDE SEQUENCE [LARGE SCALE GENOMIC DNA]</scope>
    <source>
        <strain evidence="3 4">DSM 18438</strain>
    </source>
</reference>
<evidence type="ECO:0000256" key="1">
    <source>
        <dbReference type="ARBA" id="ARBA00005541"/>
    </source>
</evidence>
<keyword evidence="2" id="KW-0175">Coiled coil</keyword>
<dbReference type="Proteomes" id="UP000199058">
    <property type="component" value="Unassembled WGS sequence"/>
</dbReference>
<dbReference type="RefSeq" id="WP_091958964.1">
    <property type="nucleotide sequence ID" value="NZ_FOLH01000001.1"/>
</dbReference>
<comment type="similarity">
    <text evidence="1">Belongs to the TelA family.</text>
</comment>
<protein>
    <submittedName>
        <fullName evidence="3">Uncharacterized conserved protein YaaN involved in tellurite resistance</fullName>
    </submittedName>
</protein>
<dbReference type="EMBL" id="FOLH01000001">
    <property type="protein sequence ID" value="SFB86657.1"/>
    <property type="molecule type" value="Genomic_DNA"/>
</dbReference>
<dbReference type="STRING" id="1122252.SAMN05660443_0618"/>
<dbReference type="Pfam" id="PF05816">
    <property type="entry name" value="TelA"/>
    <property type="match status" value="1"/>
</dbReference>
<feature type="coiled-coil region" evidence="2">
    <location>
        <begin position="136"/>
        <end position="163"/>
    </location>
</feature>
<gene>
    <name evidence="3" type="ORF">SAMN05660443_0618</name>
</gene>
<dbReference type="PANTHER" id="PTHR38432">
    <property type="entry name" value="TELA-LIKE PROTEIN SAOUHSC_01408"/>
    <property type="match status" value="1"/>
</dbReference>
<evidence type="ECO:0000313" key="3">
    <source>
        <dbReference type="EMBL" id="SFB86657.1"/>
    </source>
</evidence>
<proteinExistence type="inferred from homology"/>
<name>A0A1I1EI06_9GAMM</name>
<organism evidence="3 4">
    <name type="scientific">Marinospirillum celere</name>
    <dbReference type="NCBI Taxonomy" id="1122252"/>
    <lineage>
        <taxon>Bacteria</taxon>
        <taxon>Pseudomonadati</taxon>
        <taxon>Pseudomonadota</taxon>
        <taxon>Gammaproteobacteria</taxon>
        <taxon>Oceanospirillales</taxon>
        <taxon>Oceanospirillaceae</taxon>
        <taxon>Marinospirillum</taxon>
    </lineage>
</organism>
<keyword evidence="4" id="KW-1185">Reference proteome</keyword>
<dbReference type="OrthoDB" id="1654346at2"/>
<dbReference type="AlphaFoldDB" id="A0A1I1EI06"/>
<dbReference type="PANTHER" id="PTHR38432:SF1">
    <property type="entry name" value="TELA-LIKE PROTEIN SAOUHSC_01408"/>
    <property type="match status" value="1"/>
</dbReference>
<evidence type="ECO:0000313" key="4">
    <source>
        <dbReference type="Proteomes" id="UP000199058"/>
    </source>
</evidence>